<dbReference type="Proteomes" id="UP001286313">
    <property type="component" value="Unassembled WGS sequence"/>
</dbReference>
<accession>A0AAE1KQS1</accession>
<proteinExistence type="predicted"/>
<keyword evidence="2" id="KW-1185">Reference proteome</keyword>
<reference evidence="1" key="1">
    <citation type="submission" date="2023-10" db="EMBL/GenBank/DDBJ databases">
        <title>Genome assemblies of two species of porcelain crab, Petrolisthes cinctipes and Petrolisthes manimaculis (Anomura: Porcellanidae).</title>
        <authorList>
            <person name="Angst P."/>
        </authorList>
    </citation>
    <scope>NUCLEOTIDE SEQUENCE</scope>
    <source>
        <strain evidence="1">PB745_01</strain>
        <tissue evidence="1">Gill</tissue>
    </source>
</reference>
<gene>
    <name evidence="1" type="ORF">Pcinc_014353</name>
</gene>
<organism evidence="1 2">
    <name type="scientific">Petrolisthes cinctipes</name>
    <name type="common">Flat porcelain crab</name>
    <dbReference type="NCBI Taxonomy" id="88211"/>
    <lineage>
        <taxon>Eukaryota</taxon>
        <taxon>Metazoa</taxon>
        <taxon>Ecdysozoa</taxon>
        <taxon>Arthropoda</taxon>
        <taxon>Crustacea</taxon>
        <taxon>Multicrustacea</taxon>
        <taxon>Malacostraca</taxon>
        <taxon>Eumalacostraca</taxon>
        <taxon>Eucarida</taxon>
        <taxon>Decapoda</taxon>
        <taxon>Pleocyemata</taxon>
        <taxon>Anomura</taxon>
        <taxon>Galatheoidea</taxon>
        <taxon>Porcellanidae</taxon>
        <taxon>Petrolisthes</taxon>
    </lineage>
</organism>
<evidence type="ECO:0000313" key="2">
    <source>
        <dbReference type="Proteomes" id="UP001286313"/>
    </source>
</evidence>
<evidence type="ECO:0000313" key="1">
    <source>
        <dbReference type="EMBL" id="KAK3881184.1"/>
    </source>
</evidence>
<comment type="caution">
    <text evidence="1">The sequence shown here is derived from an EMBL/GenBank/DDBJ whole genome shotgun (WGS) entry which is preliminary data.</text>
</comment>
<dbReference type="AlphaFoldDB" id="A0AAE1KQS1"/>
<sequence length="102" mass="11167">MLYVNMIKHFLSLKAYTLQYTVSSLLTLVQGQSHRVVCVGTVTGLTQLRPGPLEAPSLPDPEQISDRQSSVRMCANKSLLPTLLDTCRIGTHLSTLQMNPAA</sequence>
<dbReference type="EMBL" id="JAWQEG010001246">
    <property type="protein sequence ID" value="KAK3881184.1"/>
    <property type="molecule type" value="Genomic_DNA"/>
</dbReference>
<protein>
    <submittedName>
        <fullName evidence="1">Uncharacterized protein</fullName>
    </submittedName>
</protein>
<name>A0AAE1KQS1_PETCI</name>